<feature type="domain" description="SseB protein N-terminal" evidence="2">
    <location>
        <begin position="50"/>
        <end position="168"/>
    </location>
</feature>
<sequence>MVLKNLFGKKDQSKKFENPTLNGNQTDTIEETQASDSAQQQNEPTPALHLENALVENARNDTPETRAKVYQELLFSDLLLALADTGAPSAAVNEATVAAENPSVNVAILSNSQGVQFSAAFTSAAAARRWRAEGGQYVSIRGQDVFKLLEPSPAEVIVVNPGSAPFVVLNKVEYKQLAMGIVPQTQRSPVQVNVSNEQASSAQAPSEGMQIAFPPDAFNDVQKQHALKILAEFENIEAAALGAILPPNAPQDSGWLRTVFLRVVGLEENQEQVQSFCLSVRDSMRKDNEYFIETQFEVGVMPDPSFWVAMHQNNFILLDKNPPQIPAVDNSIKD</sequence>
<evidence type="ECO:0000313" key="4">
    <source>
        <dbReference type="Proteomes" id="UP000437748"/>
    </source>
</evidence>
<comment type="caution">
    <text evidence="3">The sequence shown here is derived from an EMBL/GenBank/DDBJ whole genome shotgun (WGS) entry which is preliminary data.</text>
</comment>
<feature type="region of interest" description="Disordered" evidence="1">
    <location>
        <begin position="1"/>
        <end position="44"/>
    </location>
</feature>
<dbReference type="Pfam" id="PF07179">
    <property type="entry name" value="SseB"/>
    <property type="match status" value="1"/>
</dbReference>
<proteinExistence type="predicted"/>
<evidence type="ECO:0000259" key="2">
    <source>
        <dbReference type="Pfam" id="PF07179"/>
    </source>
</evidence>
<protein>
    <recommendedName>
        <fullName evidence="2">SseB protein N-terminal domain-containing protein</fullName>
    </recommendedName>
</protein>
<evidence type="ECO:0000256" key="1">
    <source>
        <dbReference type="SAM" id="MobiDB-lite"/>
    </source>
</evidence>
<dbReference type="AlphaFoldDB" id="A0A6N6VTQ3"/>
<reference evidence="3 4" key="1">
    <citation type="submission" date="2019-10" db="EMBL/GenBank/DDBJ databases">
        <title>New species of Slilvanegrellaceae.</title>
        <authorList>
            <person name="Pitt A."/>
            <person name="Hahn M.W."/>
        </authorList>
    </citation>
    <scope>NUCLEOTIDE SEQUENCE [LARGE SCALE GENOMIC DNA]</scope>
    <source>
        <strain evidence="3 4">SP-Ram-0.45-NSY-1</strain>
    </source>
</reference>
<dbReference type="Proteomes" id="UP000437748">
    <property type="component" value="Unassembled WGS sequence"/>
</dbReference>
<name>A0A6N6VTQ3_9BACT</name>
<evidence type="ECO:0000313" key="3">
    <source>
        <dbReference type="EMBL" id="KAB8039563.1"/>
    </source>
</evidence>
<dbReference type="InterPro" id="IPR009839">
    <property type="entry name" value="SseB_N"/>
</dbReference>
<gene>
    <name evidence="3" type="ORF">GCL60_04715</name>
</gene>
<feature type="compositionally biased region" description="Basic and acidic residues" evidence="1">
    <location>
        <begin position="8"/>
        <end position="17"/>
    </location>
</feature>
<accession>A0A6N6VTQ3</accession>
<dbReference type="RefSeq" id="WP_153418836.1">
    <property type="nucleotide sequence ID" value="NZ_WFLM01000002.1"/>
</dbReference>
<keyword evidence="4" id="KW-1185">Reference proteome</keyword>
<organism evidence="3 4">
    <name type="scientific">Silvanigrella paludirubra</name>
    <dbReference type="NCBI Taxonomy" id="2499159"/>
    <lineage>
        <taxon>Bacteria</taxon>
        <taxon>Pseudomonadati</taxon>
        <taxon>Bdellovibrionota</taxon>
        <taxon>Oligoflexia</taxon>
        <taxon>Silvanigrellales</taxon>
        <taxon>Silvanigrellaceae</taxon>
        <taxon>Silvanigrella</taxon>
    </lineage>
</organism>
<feature type="compositionally biased region" description="Polar residues" evidence="1">
    <location>
        <begin position="19"/>
        <end position="44"/>
    </location>
</feature>
<dbReference type="OrthoDB" id="5291531at2"/>
<dbReference type="EMBL" id="WFLM01000002">
    <property type="protein sequence ID" value="KAB8039563.1"/>
    <property type="molecule type" value="Genomic_DNA"/>
</dbReference>